<dbReference type="OrthoDB" id="1733844at2759"/>
<gene>
    <name evidence="2" type="ORF">CTI12_AA518860</name>
</gene>
<feature type="compositionally biased region" description="Polar residues" evidence="1">
    <location>
        <begin position="21"/>
        <end position="35"/>
    </location>
</feature>
<name>A0A2U1L8J2_ARTAN</name>
<feature type="region of interest" description="Disordered" evidence="1">
    <location>
        <begin position="336"/>
        <end position="357"/>
    </location>
</feature>
<dbReference type="Proteomes" id="UP000245207">
    <property type="component" value="Unassembled WGS sequence"/>
</dbReference>
<feature type="compositionally biased region" description="Polar residues" evidence="1">
    <location>
        <begin position="49"/>
        <end position="58"/>
    </location>
</feature>
<feature type="region of interest" description="Disordered" evidence="1">
    <location>
        <begin position="1"/>
        <end position="88"/>
    </location>
</feature>
<organism evidence="2 3">
    <name type="scientific">Artemisia annua</name>
    <name type="common">Sweet wormwood</name>
    <dbReference type="NCBI Taxonomy" id="35608"/>
    <lineage>
        <taxon>Eukaryota</taxon>
        <taxon>Viridiplantae</taxon>
        <taxon>Streptophyta</taxon>
        <taxon>Embryophyta</taxon>
        <taxon>Tracheophyta</taxon>
        <taxon>Spermatophyta</taxon>
        <taxon>Magnoliopsida</taxon>
        <taxon>eudicotyledons</taxon>
        <taxon>Gunneridae</taxon>
        <taxon>Pentapetalae</taxon>
        <taxon>asterids</taxon>
        <taxon>campanulids</taxon>
        <taxon>Asterales</taxon>
        <taxon>Asteraceae</taxon>
        <taxon>Asteroideae</taxon>
        <taxon>Anthemideae</taxon>
        <taxon>Artemisiinae</taxon>
        <taxon>Artemisia</taxon>
    </lineage>
</organism>
<dbReference type="InterPro" id="IPR004252">
    <property type="entry name" value="Probable_transposase_24"/>
</dbReference>
<dbReference type="EMBL" id="PKPP01010832">
    <property type="protein sequence ID" value="PWA45306.1"/>
    <property type="molecule type" value="Genomic_DNA"/>
</dbReference>
<reference evidence="2 3" key="1">
    <citation type="journal article" date="2018" name="Mol. Plant">
        <title>The genome of Artemisia annua provides insight into the evolution of Asteraceae family and artemisinin biosynthesis.</title>
        <authorList>
            <person name="Shen Q."/>
            <person name="Zhang L."/>
            <person name="Liao Z."/>
            <person name="Wang S."/>
            <person name="Yan T."/>
            <person name="Shi P."/>
            <person name="Liu M."/>
            <person name="Fu X."/>
            <person name="Pan Q."/>
            <person name="Wang Y."/>
            <person name="Lv Z."/>
            <person name="Lu X."/>
            <person name="Zhang F."/>
            <person name="Jiang W."/>
            <person name="Ma Y."/>
            <person name="Chen M."/>
            <person name="Hao X."/>
            <person name="Li L."/>
            <person name="Tang Y."/>
            <person name="Lv G."/>
            <person name="Zhou Y."/>
            <person name="Sun X."/>
            <person name="Brodelius P.E."/>
            <person name="Rose J.K.C."/>
            <person name="Tang K."/>
        </authorList>
    </citation>
    <scope>NUCLEOTIDE SEQUENCE [LARGE SCALE GENOMIC DNA]</scope>
    <source>
        <strain evidence="3">cv. Huhao1</strain>
        <tissue evidence="2">Leaf</tissue>
    </source>
</reference>
<evidence type="ECO:0000313" key="3">
    <source>
        <dbReference type="Proteomes" id="UP000245207"/>
    </source>
</evidence>
<evidence type="ECO:0000256" key="1">
    <source>
        <dbReference type="SAM" id="MobiDB-lite"/>
    </source>
</evidence>
<sequence>MARRRKRLGAGARESRPHATEGQSNDIPNNSTRQTLGAGESRPEGQSYDIPNNSTSQRLGAGESKPHANEGQSNDIPNNSTINDGTNQTTLGNIIENLDNPSNGRKQAQVVNGLFDKSSACSREITKIFKEKIDDTGYTWTKVSLPTKDFYFEEFKKHFLWDPEAETSVRVAWDAKASVCYADFLRDIRAKMVKPVFMSDNAWTNFTSHWGTSKYKEIQEKNTKNRLKGEGSSTHTGGSISFREHAKNLESIYKRPLTGFELFCILIPAAMTRKHLLMRSQKQSIVLRLRQEREENLASAESQVDETTLYIAAASGAKKRNLYGAGSKRVDYITNSGNKTTGVTKVNDGHEKKSKKMERKINKLSKTLEIVCNRFNITLPDCDSDGESSDGGDARPGPTTSHSRAGGSEEDDHDSRMIMVMNTIIIRCFGHQLQNSNNVSENTLKYISHVNGFINSYEKGV</sequence>
<keyword evidence="3" id="KW-1185">Reference proteome</keyword>
<evidence type="ECO:0000313" key="2">
    <source>
        <dbReference type="EMBL" id="PWA45306.1"/>
    </source>
</evidence>
<proteinExistence type="predicted"/>
<accession>A0A2U1L8J2</accession>
<comment type="caution">
    <text evidence="2">The sequence shown here is derived from an EMBL/GenBank/DDBJ whole genome shotgun (WGS) entry which is preliminary data.</text>
</comment>
<protein>
    <submittedName>
        <fullName evidence="2">Uncharacterized protein</fullName>
    </submittedName>
</protein>
<dbReference type="Pfam" id="PF03004">
    <property type="entry name" value="Transposase_24"/>
    <property type="match status" value="1"/>
</dbReference>
<feature type="region of interest" description="Disordered" evidence="1">
    <location>
        <begin position="382"/>
        <end position="414"/>
    </location>
</feature>
<feature type="compositionally biased region" description="Polar residues" evidence="1">
    <location>
        <begin position="70"/>
        <end position="88"/>
    </location>
</feature>
<dbReference type="AlphaFoldDB" id="A0A2U1L8J2"/>